<protein>
    <submittedName>
        <fullName evidence="2">Class A beta-lactamase-related serine hydrolase</fullName>
    </submittedName>
</protein>
<dbReference type="InterPro" id="IPR012338">
    <property type="entry name" value="Beta-lactam/transpept-like"/>
</dbReference>
<dbReference type="InterPro" id="IPR045155">
    <property type="entry name" value="Beta-lactam_cat"/>
</dbReference>
<dbReference type="PANTHER" id="PTHR35333">
    <property type="entry name" value="BETA-LACTAMASE"/>
    <property type="match status" value="1"/>
</dbReference>
<evidence type="ECO:0000313" key="3">
    <source>
        <dbReference type="Proteomes" id="UP001082703"/>
    </source>
</evidence>
<sequence>MKLRELRDYAENEINDINADVSLLVHDFTRSETLLSFEAGKKVVSASTIKTLILLAALKKVRDGELELNQTVVVPAKEILEDTRVFDRGVREYRLEELLTWMIITSDNTATNVLIELLGMDAVNAYCRKLKLESTVLERKMLDWDAVERGRNNYTSAVNQLTVFAALHRKAILTPALCDRALGILKRQRDYSMAFRYIADESFTAAHKTGGLDYLKHDSGLFYLDDKVYYFGCFVSQSMDDTDENPVSKRLIGRISRAVYEYFQEA</sequence>
<dbReference type="Gene3D" id="3.40.710.10">
    <property type="entry name" value="DD-peptidase/beta-lactamase superfamily"/>
    <property type="match status" value="1"/>
</dbReference>
<feature type="domain" description="Beta-lactamase class A catalytic" evidence="1">
    <location>
        <begin position="23"/>
        <end position="231"/>
    </location>
</feature>
<comment type="caution">
    <text evidence="2">The sequence shown here is derived from an EMBL/GenBank/DDBJ whole genome shotgun (WGS) entry which is preliminary data.</text>
</comment>
<dbReference type="RefSeq" id="WP_268057652.1">
    <property type="nucleotide sequence ID" value="NZ_JAPOHA010000004.1"/>
</dbReference>
<accession>A0ABT4BRW2</accession>
<proteinExistence type="predicted"/>
<keyword evidence="2" id="KW-0378">Hydrolase</keyword>
<dbReference type="PANTHER" id="PTHR35333:SF3">
    <property type="entry name" value="BETA-LACTAMASE-TYPE TRANSPEPTIDASE FOLD CONTAINING PROTEIN"/>
    <property type="match status" value="1"/>
</dbReference>
<keyword evidence="3" id="KW-1185">Reference proteome</keyword>
<dbReference type="SUPFAM" id="SSF56601">
    <property type="entry name" value="beta-lactamase/transpeptidase-like"/>
    <property type="match status" value="1"/>
</dbReference>
<evidence type="ECO:0000313" key="2">
    <source>
        <dbReference type="EMBL" id="MCY1713628.1"/>
    </source>
</evidence>
<gene>
    <name evidence="2" type="ORF">OUY18_05090</name>
</gene>
<dbReference type="Proteomes" id="UP001082703">
    <property type="component" value="Unassembled WGS sequence"/>
</dbReference>
<evidence type="ECO:0000259" key="1">
    <source>
        <dbReference type="Pfam" id="PF13354"/>
    </source>
</evidence>
<dbReference type="EMBL" id="JAPOHA010000004">
    <property type="protein sequence ID" value="MCY1713628.1"/>
    <property type="molecule type" value="Genomic_DNA"/>
</dbReference>
<dbReference type="InterPro" id="IPR000871">
    <property type="entry name" value="Beta-lactam_class-A"/>
</dbReference>
<reference evidence="2 3" key="1">
    <citation type="submission" date="2022-11" db="EMBL/GenBank/DDBJ databases">
        <authorList>
            <person name="Caiyu Z."/>
        </authorList>
    </citation>
    <scope>NUCLEOTIDE SEQUENCE [LARGE SCALE GENOMIC DNA]</scope>
    <source>
        <strain evidence="2 3">YR-4</strain>
    </source>
</reference>
<dbReference type="Pfam" id="PF13354">
    <property type="entry name" value="Beta-lactamase2"/>
    <property type="match status" value="1"/>
</dbReference>
<name>A0ABT4BRW2_9FIRM</name>
<dbReference type="GO" id="GO:0016787">
    <property type="term" value="F:hydrolase activity"/>
    <property type="evidence" value="ECO:0007669"/>
    <property type="project" value="UniProtKB-KW"/>
</dbReference>
<organism evidence="2 3">
    <name type="scientific">Caproiciproducens galactitolivorans</name>
    <dbReference type="NCBI Taxonomy" id="642589"/>
    <lineage>
        <taxon>Bacteria</taxon>
        <taxon>Bacillati</taxon>
        <taxon>Bacillota</taxon>
        <taxon>Clostridia</taxon>
        <taxon>Eubacteriales</taxon>
        <taxon>Acutalibacteraceae</taxon>
        <taxon>Caproiciproducens</taxon>
    </lineage>
</organism>